<comment type="caution">
    <text evidence="3">The sequence shown here is derived from an EMBL/GenBank/DDBJ whole genome shotgun (WGS) entry which is preliminary data.</text>
</comment>
<dbReference type="AlphaFoldDB" id="A0A367RPN6"/>
<reference evidence="3 4" key="1">
    <citation type="submission" date="2016-04" db="EMBL/GenBank/DDBJ databases">
        <authorList>
            <person name="Evans L.H."/>
            <person name="Alamgir A."/>
            <person name="Owens N."/>
            <person name="Weber N.D."/>
            <person name="Virtaneva K."/>
            <person name="Barbian K."/>
            <person name="Babar A."/>
            <person name="Rosenke K."/>
        </authorList>
    </citation>
    <scope>NUCLEOTIDE SEQUENCE [LARGE SCALE GENOMIC DNA]</scope>
    <source>
        <strain evidence="3">NIES-2108</strain>
    </source>
</reference>
<gene>
    <name evidence="3" type="ORF">A6769_08940</name>
</gene>
<dbReference type="EMBL" id="LXQE01000117">
    <property type="protein sequence ID" value="RCJ38518.1"/>
    <property type="molecule type" value="Genomic_DNA"/>
</dbReference>
<dbReference type="Proteomes" id="UP000252085">
    <property type="component" value="Unassembled WGS sequence"/>
</dbReference>
<dbReference type="InterPro" id="IPR021994">
    <property type="entry name" value="DUF3592"/>
</dbReference>
<feature type="transmembrane region" description="Helical" evidence="1">
    <location>
        <begin position="14"/>
        <end position="33"/>
    </location>
</feature>
<evidence type="ECO:0000313" key="3">
    <source>
        <dbReference type="EMBL" id="RCJ38518.1"/>
    </source>
</evidence>
<organism evidence="3 4">
    <name type="scientific">Nostoc punctiforme NIES-2108</name>
    <dbReference type="NCBI Taxonomy" id="1356359"/>
    <lineage>
        <taxon>Bacteria</taxon>
        <taxon>Bacillati</taxon>
        <taxon>Cyanobacteriota</taxon>
        <taxon>Cyanophyceae</taxon>
        <taxon>Nostocales</taxon>
        <taxon>Nostocaceae</taxon>
        <taxon>Nostoc</taxon>
    </lineage>
</organism>
<dbReference type="Pfam" id="PF12158">
    <property type="entry name" value="DUF3592"/>
    <property type="match status" value="1"/>
</dbReference>
<feature type="domain" description="DUF3592" evidence="2">
    <location>
        <begin position="47"/>
        <end position="111"/>
    </location>
</feature>
<evidence type="ECO:0000256" key="1">
    <source>
        <dbReference type="SAM" id="Phobius"/>
    </source>
</evidence>
<protein>
    <recommendedName>
        <fullName evidence="2">DUF3592 domain-containing protein</fullName>
    </recommendedName>
</protein>
<evidence type="ECO:0000259" key="2">
    <source>
        <dbReference type="Pfam" id="PF12158"/>
    </source>
</evidence>
<accession>A0A367RPN6</accession>
<proteinExistence type="predicted"/>
<keyword evidence="1" id="KW-1133">Transmembrane helix</keyword>
<feature type="transmembrane region" description="Helical" evidence="1">
    <location>
        <begin position="127"/>
        <end position="147"/>
    </location>
</feature>
<sequence length="153" mass="16823">MNFKPHQNTFDEKLSASIGLAIGLLFIGGGFWVRNIIAHEGATLNETRGTVVDSISRRDRSSTNNNEQKETYAPVIEFLANGKRTRFTGNYESYRSSKGQMVVIRYNPKQPISTARVVNPLEGLVPWGMFGMGGLAVVFSVGTLLPIRWSSGG</sequence>
<name>A0A367RPN6_NOSPU</name>
<evidence type="ECO:0000313" key="4">
    <source>
        <dbReference type="Proteomes" id="UP000252085"/>
    </source>
</evidence>
<keyword evidence="1" id="KW-0472">Membrane</keyword>
<keyword evidence="1" id="KW-0812">Transmembrane</keyword>